<dbReference type="SUPFAM" id="SSF50630">
    <property type="entry name" value="Acid proteases"/>
    <property type="match status" value="1"/>
</dbReference>
<evidence type="ECO:0000256" key="3">
    <source>
        <dbReference type="SAM" id="MobiDB-lite"/>
    </source>
</evidence>
<keyword evidence="5" id="KW-0675">Receptor</keyword>
<keyword evidence="6" id="KW-1185">Reference proteome</keyword>
<dbReference type="InterPro" id="IPR036875">
    <property type="entry name" value="Znf_CCHC_sf"/>
</dbReference>
<proteinExistence type="predicted"/>
<keyword evidence="5" id="KW-0808">Transferase</keyword>
<dbReference type="SMART" id="SM00343">
    <property type="entry name" value="ZnF_C2HC"/>
    <property type="match status" value="1"/>
</dbReference>
<feature type="region of interest" description="Disordered" evidence="3">
    <location>
        <begin position="54"/>
        <end position="74"/>
    </location>
</feature>
<dbReference type="Proteomes" id="UP001151760">
    <property type="component" value="Unassembled WGS sequence"/>
</dbReference>
<sequence length="459" mass="52363">MSDNTALLQALQAIQQQLQQQSQQLQQQSQQLQQQLQQQSQQQIEQNTKILEALNIREQPKRDNSRYGSSSDEEEEEKYFELMDIPEYSQVKYVAYKLRGAASSWWDNLQTGRRRQRKQPIRTWRKMKRTIDEAVRIALKAEQTIKKQGIGSSMYKTKTDIIQSNSSQSGGDAQVDHSKSTHEVDGGKKKTSTTTTSTHAINKSSINPYARPVGNKCFKCQEVGHTSNQCRATKRVNLAEDDDDHSEAFLGLVRRLVLASTKKSKDSQRHNIFQTRCKINQEAFNVIVDGGSSENIISRDIVTRLKLTPKRHPKPYKIGWIKDVGEVRVTEQCEVLFAMGKYKDTVLFDIVDMDCHVLLGRPWQSNLNVVHKGKENTYTFSKGGRKFTLCPYSDEVQATTTKEKKNQIMLYVTRNKDKNICVTTIPPDQVLNPIRNSWSSSFQEGENDGGPELGKKEKG</sequence>
<feature type="coiled-coil region" evidence="2">
    <location>
        <begin position="4"/>
        <end position="45"/>
    </location>
</feature>
<feature type="domain" description="CCHC-type" evidence="4">
    <location>
        <begin position="216"/>
        <end position="231"/>
    </location>
</feature>
<dbReference type="SUPFAM" id="SSF57756">
    <property type="entry name" value="Retrovirus zinc finger-like domains"/>
    <property type="match status" value="1"/>
</dbReference>
<evidence type="ECO:0000313" key="5">
    <source>
        <dbReference type="EMBL" id="GJS85143.1"/>
    </source>
</evidence>
<accession>A0ABQ4Z885</accession>
<name>A0ABQ4Z885_9ASTR</name>
<reference evidence="5" key="1">
    <citation type="journal article" date="2022" name="Int. J. Mol. Sci.">
        <title>Draft Genome of Tanacetum Coccineum: Genomic Comparison of Closely Related Tanacetum-Family Plants.</title>
        <authorList>
            <person name="Yamashiro T."/>
            <person name="Shiraishi A."/>
            <person name="Nakayama K."/>
            <person name="Satake H."/>
        </authorList>
    </citation>
    <scope>NUCLEOTIDE SEQUENCE</scope>
</reference>
<dbReference type="EMBL" id="BQNB010011028">
    <property type="protein sequence ID" value="GJS85143.1"/>
    <property type="molecule type" value="Genomic_DNA"/>
</dbReference>
<dbReference type="InterPro" id="IPR001878">
    <property type="entry name" value="Znf_CCHC"/>
</dbReference>
<dbReference type="PROSITE" id="PS50158">
    <property type="entry name" value="ZF_CCHC"/>
    <property type="match status" value="1"/>
</dbReference>
<keyword evidence="5" id="KW-0418">Kinase</keyword>
<evidence type="ECO:0000256" key="2">
    <source>
        <dbReference type="SAM" id="Coils"/>
    </source>
</evidence>
<keyword evidence="1" id="KW-0863">Zinc-finger</keyword>
<dbReference type="InterPro" id="IPR021109">
    <property type="entry name" value="Peptidase_aspartic_dom_sf"/>
</dbReference>
<keyword evidence="1" id="KW-0862">Zinc</keyword>
<evidence type="ECO:0000256" key="1">
    <source>
        <dbReference type="PROSITE-ProRule" id="PRU00047"/>
    </source>
</evidence>
<dbReference type="Gene3D" id="2.40.70.10">
    <property type="entry name" value="Acid Proteases"/>
    <property type="match status" value="1"/>
</dbReference>
<keyword evidence="2" id="KW-0175">Coiled coil</keyword>
<comment type="caution">
    <text evidence="5">The sequence shown here is derived from an EMBL/GenBank/DDBJ whole genome shotgun (WGS) entry which is preliminary data.</text>
</comment>
<dbReference type="Pfam" id="PF00098">
    <property type="entry name" value="zf-CCHC"/>
    <property type="match status" value="1"/>
</dbReference>
<evidence type="ECO:0000259" key="4">
    <source>
        <dbReference type="PROSITE" id="PS50158"/>
    </source>
</evidence>
<dbReference type="GO" id="GO:0016301">
    <property type="term" value="F:kinase activity"/>
    <property type="evidence" value="ECO:0007669"/>
    <property type="project" value="UniProtKB-KW"/>
</dbReference>
<gene>
    <name evidence="5" type="ORF">Tco_0751684</name>
</gene>
<protein>
    <submittedName>
        <fullName evidence="5">Receptor protein kinase ZmPK1</fullName>
    </submittedName>
</protein>
<dbReference type="PANTHER" id="PTHR35046:SF18">
    <property type="entry name" value="RNA-DIRECTED DNA POLYMERASE"/>
    <property type="match status" value="1"/>
</dbReference>
<feature type="region of interest" description="Disordered" evidence="3">
    <location>
        <begin position="163"/>
        <end position="206"/>
    </location>
</feature>
<feature type="region of interest" description="Disordered" evidence="3">
    <location>
        <begin position="437"/>
        <end position="459"/>
    </location>
</feature>
<reference evidence="5" key="2">
    <citation type="submission" date="2022-01" db="EMBL/GenBank/DDBJ databases">
        <authorList>
            <person name="Yamashiro T."/>
            <person name="Shiraishi A."/>
            <person name="Satake H."/>
            <person name="Nakayama K."/>
        </authorList>
    </citation>
    <scope>NUCLEOTIDE SEQUENCE</scope>
</reference>
<feature type="compositionally biased region" description="Basic and acidic residues" evidence="3">
    <location>
        <begin position="174"/>
        <end position="188"/>
    </location>
</feature>
<dbReference type="CDD" id="cd00303">
    <property type="entry name" value="retropepsin_like"/>
    <property type="match status" value="1"/>
</dbReference>
<dbReference type="PANTHER" id="PTHR35046">
    <property type="entry name" value="ZINC KNUCKLE (CCHC-TYPE) FAMILY PROTEIN"/>
    <property type="match status" value="1"/>
</dbReference>
<organism evidence="5 6">
    <name type="scientific">Tanacetum coccineum</name>
    <dbReference type="NCBI Taxonomy" id="301880"/>
    <lineage>
        <taxon>Eukaryota</taxon>
        <taxon>Viridiplantae</taxon>
        <taxon>Streptophyta</taxon>
        <taxon>Embryophyta</taxon>
        <taxon>Tracheophyta</taxon>
        <taxon>Spermatophyta</taxon>
        <taxon>Magnoliopsida</taxon>
        <taxon>eudicotyledons</taxon>
        <taxon>Gunneridae</taxon>
        <taxon>Pentapetalae</taxon>
        <taxon>asterids</taxon>
        <taxon>campanulids</taxon>
        <taxon>Asterales</taxon>
        <taxon>Asteraceae</taxon>
        <taxon>Asteroideae</taxon>
        <taxon>Anthemideae</taxon>
        <taxon>Anthemidinae</taxon>
        <taxon>Tanacetum</taxon>
    </lineage>
</organism>
<evidence type="ECO:0000313" key="6">
    <source>
        <dbReference type="Proteomes" id="UP001151760"/>
    </source>
</evidence>
<keyword evidence="1" id="KW-0479">Metal-binding</keyword>